<accession>A0A848B6B0</accession>
<dbReference type="RefSeq" id="WP_033369181.1">
    <property type="nucleotide sequence ID" value="NZ_DBGAXS010000126.1"/>
</dbReference>
<dbReference type="EMBL" id="JABAFA010000009">
    <property type="protein sequence ID" value="NMD98728.1"/>
    <property type="molecule type" value="Genomic_DNA"/>
</dbReference>
<comment type="caution">
    <text evidence="1">The sequence shown here is derived from an EMBL/GenBank/DDBJ whole genome shotgun (WGS) entry which is preliminary data.</text>
</comment>
<gene>
    <name evidence="1" type="ORF">HF878_04410</name>
</gene>
<evidence type="ECO:0000313" key="2">
    <source>
        <dbReference type="Proteomes" id="UP000543804"/>
    </source>
</evidence>
<dbReference type="AlphaFoldDB" id="A0A848B6B0"/>
<sequence>MKRLIVIRGGGEMATGIALTLHTAGFRVLMLERALPSATRREVTFSDAVYDGKKTVERVTCTFTKSKKEAEKLLKKEEIVMMVDPAATSVADFHPQVLVDAILAHKNLGTSRAMAKHTIALGPGFCAGRDVNAVIETMRGHNMGRIIYEGYSLRSEKETSAEIDVDETREHIIFAPAAGRIESLRSISFLVKKGESIAHIHAGGGIVEVKAPFDGVLRGIIHDGYEVYEGMKIADIHPTMTQGECFTMSDKVRCVGGSVLTAVMHWEAGNFKRHHLLPV</sequence>
<keyword evidence="2" id="KW-1185">Reference proteome</keyword>
<evidence type="ECO:0000313" key="1">
    <source>
        <dbReference type="EMBL" id="NMD98728.1"/>
    </source>
</evidence>
<proteinExistence type="predicted"/>
<protein>
    <submittedName>
        <fullName evidence="1">EF2563 family selenium-dependent molybdenum hydroxylase system protein</fullName>
    </submittedName>
</protein>
<dbReference type="NCBIfam" id="TIGR03309">
    <property type="entry name" value="matur_yqeB"/>
    <property type="match status" value="1"/>
</dbReference>
<reference evidence="1 2" key="1">
    <citation type="submission" date="2020-04" db="EMBL/GenBank/DDBJ databases">
        <authorList>
            <person name="Hitch T.C.A."/>
            <person name="Wylensek D."/>
            <person name="Clavel T."/>
        </authorList>
    </citation>
    <scope>NUCLEOTIDE SEQUENCE [LARGE SCALE GENOMIC DNA]</scope>
    <source>
        <strain evidence="1 2">PG-130-P53-12</strain>
    </source>
</reference>
<organism evidence="1 2">
    <name type="scientific">Selenomonas bovis</name>
    <dbReference type="NCBI Taxonomy" id="416586"/>
    <lineage>
        <taxon>Bacteria</taxon>
        <taxon>Bacillati</taxon>
        <taxon>Bacillota</taxon>
        <taxon>Negativicutes</taxon>
        <taxon>Selenomonadales</taxon>
        <taxon>Selenomonadaceae</taxon>
        <taxon>Selenomonas</taxon>
    </lineage>
</organism>
<dbReference type="InterPro" id="IPR017695">
    <property type="entry name" value="Se-dep_Mo_hydrolase_YqeB"/>
</dbReference>
<name>A0A848B6B0_9FIRM</name>
<dbReference type="Proteomes" id="UP000543804">
    <property type="component" value="Unassembled WGS sequence"/>
</dbReference>